<dbReference type="GO" id="GO:0008757">
    <property type="term" value="F:S-adenosylmethionine-dependent methyltransferase activity"/>
    <property type="evidence" value="ECO:0007669"/>
    <property type="project" value="InterPro"/>
</dbReference>
<comment type="caution">
    <text evidence="2">The sequence shown here is derived from an EMBL/GenBank/DDBJ whole genome shotgun (WGS) entry which is preliminary data.</text>
</comment>
<keyword evidence="2" id="KW-0808">Transferase</keyword>
<dbReference type="InterPro" id="IPR013216">
    <property type="entry name" value="Methyltransf_11"/>
</dbReference>
<dbReference type="InterPro" id="IPR029063">
    <property type="entry name" value="SAM-dependent_MTases_sf"/>
</dbReference>
<keyword evidence="3" id="KW-1185">Reference proteome</keyword>
<gene>
    <name evidence="2" type="ORF">FNH05_15945</name>
</gene>
<feature type="domain" description="Methyltransferase type 11" evidence="1">
    <location>
        <begin position="74"/>
        <end position="167"/>
    </location>
</feature>
<protein>
    <submittedName>
        <fullName evidence="2">Class I SAM-dependent methyltransferase</fullName>
    </submittedName>
</protein>
<evidence type="ECO:0000313" key="3">
    <source>
        <dbReference type="Proteomes" id="UP000320011"/>
    </source>
</evidence>
<proteinExistence type="predicted"/>
<dbReference type="Pfam" id="PF08241">
    <property type="entry name" value="Methyltransf_11"/>
    <property type="match status" value="1"/>
</dbReference>
<evidence type="ECO:0000313" key="2">
    <source>
        <dbReference type="EMBL" id="TVT50432.1"/>
    </source>
</evidence>
<reference evidence="2 3" key="2">
    <citation type="submission" date="2019-08" db="EMBL/GenBank/DDBJ databases">
        <title>Amycolatopsis acidicola sp. nov., isolated from peat swamp forest soil.</title>
        <authorList>
            <person name="Srisuk N."/>
        </authorList>
    </citation>
    <scope>NUCLEOTIDE SEQUENCE [LARGE SCALE GENOMIC DNA]</scope>
    <source>
        <strain evidence="2 3">TBRC 6029</strain>
    </source>
</reference>
<dbReference type="SUPFAM" id="SSF53335">
    <property type="entry name" value="S-adenosyl-L-methionine-dependent methyltransferases"/>
    <property type="match status" value="1"/>
</dbReference>
<evidence type="ECO:0000259" key="1">
    <source>
        <dbReference type="Pfam" id="PF08241"/>
    </source>
</evidence>
<dbReference type="EMBL" id="VJWX01000140">
    <property type="protein sequence ID" value="TVT50432.1"/>
    <property type="molecule type" value="Genomic_DNA"/>
</dbReference>
<reference evidence="2 3" key="1">
    <citation type="submission" date="2019-07" db="EMBL/GenBank/DDBJ databases">
        <authorList>
            <person name="Duangmal K."/>
            <person name="Teo W.F.A."/>
        </authorList>
    </citation>
    <scope>NUCLEOTIDE SEQUENCE [LARGE SCALE GENOMIC DNA]</scope>
    <source>
        <strain evidence="2 3">TBRC 6029</strain>
    </source>
</reference>
<dbReference type="GO" id="GO:0032259">
    <property type="term" value="P:methylation"/>
    <property type="evidence" value="ECO:0007669"/>
    <property type="project" value="UniProtKB-KW"/>
</dbReference>
<dbReference type="Gene3D" id="3.40.50.150">
    <property type="entry name" value="Vaccinia Virus protein VP39"/>
    <property type="match status" value="1"/>
</dbReference>
<dbReference type="PANTHER" id="PTHR45036">
    <property type="entry name" value="METHYLTRANSFERASE LIKE 7B"/>
    <property type="match status" value="1"/>
</dbReference>
<sequence length="242" mass="26475">MSRPWPCPSPEVHRNAAVVILRLPPPPSSHRNEDAVKHSVFARVYPRLATWAEAAGAAEHRRELLAGATGRVIEIGAGHGANFPHYPATVTEVLAVEPEPTLRARAERAARSAPIPVTVADGTAEALPTAGSSFDVAVTSLVLCSVRDVPTALAEIRRVLREDGELRFYEHIRSHDRHFARYQRFADVLWPHFSGGCHLVRPTDETIAESGFTVTEARYLRFPAPAVPMSPHVLGRARITGD</sequence>
<dbReference type="AlphaFoldDB" id="A0A558CP13"/>
<dbReference type="PANTHER" id="PTHR45036:SF1">
    <property type="entry name" value="METHYLTRANSFERASE LIKE 7A"/>
    <property type="match status" value="1"/>
</dbReference>
<dbReference type="InterPro" id="IPR052356">
    <property type="entry name" value="Thiol_S-MT"/>
</dbReference>
<dbReference type="OrthoDB" id="65624at2"/>
<dbReference type="CDD" id="cd02440">
    <property type="entry name" value="AdoMet_MTases"/>
    <property type="match status" value="1"/>
</dbReference>
<name>A0A558CP13_9PSEU</name>
<keyword evidence="2" id="KW-0489">Methyltransferase</keyword>
<accession>A0A558CP13</accession>
<dbReference type="Proteomes" id="UP000320011">
    <property type="component" value="Unassembled WGS sequence"/>
</dbReference>
<organism evidence="2 3">
    <name type="scientific">Amycolatopsis rhizosphaerae</name>
    <dbReference type="NCBI Taxonomy" id="2053003"/>
    <lineage>
        <taxon>Bacteria</taxon>
        <taxon>Bacillati</taxon>
        <taxon>Actinomycetota</taxon>
        <taxon>Actinomycetes</taxon>
        <taxon>Pseudonocardiales</taxon>
        <taxon>Pseudonocardiaceae</taxon>
        <taxon>Amycolatopsis</taxon>
    </lineage>
</organism>